<accession>A0A1I7ZER7</accession>
<evidence type="ECO:0000256" key="1">
    <source>
        <dbReference type="SAM" id="MobiDB-lite"/>
    </source>
</evidence>
<reference evidence="3" key="1">
    <citation type="submission" date="2016-11" db="UniProtKB">
        <authorList>
            <consortium name="WormBaseParasite"/>
        </authorList>
    </citation>
    <scope>IDENTIFICATION</scope>
</reference>
<feature type="region of interest" description="Disordered" evidence="1">
    <location>
        <begin position="1"/>
        <end position="138"/>
    </location>
</feature>
<feature type="compositionally biased region" description="Basic and acidic residues" evidence="1">
    <location>
        <begin position="75"/>
        <end position="86"/>
    </location>
</feature>
<evidence type="ECO:0000313" key="3">
    <source>
        <dbReference type="WBParaSite" id="L893_g25444.t1"/>
    </source>
</evidence>
<dbReference type="Proteomes" id="UP000095287">
    <property type="component" value="Unplaced"/>
</dbReference>
<proteinExistence type="predicted"/>
<organism evidence="2 3">
    <name type="scientific">Steinernema glaseri</name>
    <dbReference type="NCBI Taxonomy" id="37863"/>
    <lineage>
        <taxon>Eukaryota</taxon>
        <taxon>Metazoa</taxon>
        <taxon>Ecdysozoa</taxon>
        <taxon>Nematoda</taxon>
        <taxon>Chromadorea</taxon>
        <taxon>Rhabditida</taxon>
        <taxon>Tylenchina</taxon>
        <taxon>Panagrolaimomorpha</taxon>
        <taxon>Strongyloidoidea</taxon>
        <taxon>Steinernematidae</taxon>
        <taxon>Steinernema</taxon>
    </lineage>
</organism>
<dbReference type="WBParaSite" id="L893_g25444.t1">
    <property type="protein sequence ID" value="L893_g25444.t1"/>
    <property type="gene ID" value="L893_g25444"/>
</dbReference>
<name>A0A1I7ZER7_9BILA</name>
<evidence type="ECO:0000313" key="2">
    <source>
        <dbReference type="Proteomes" id="UP000095287"/>
    </source>
</evidence>
<dbReference type="AlphaFoldDB" id="A0A1I7ZER7"/>
<protein>
    <submittedName>
        <fullName evidence="3">Uncharacterized protein</fullName>
    </submittedName>
</protein>
<feature type="compositionally biased region" description="Basic and acidic residues" evidence="1">
    <location>
        <begin position="23"/>
        <end position="42"/>
    </location>
</feature>
<sequence length="176" mass="19008">MRIEGRRDRPPVDCGVFTLAARDNADGGRGETSSKGDWERRVGAPTEESSSLVGEYRPPPPTPSAAPRARVGLIDSRRGQKFEREPFCLSVGGPRGAPLGPRGADGEEEARTAGGRRGGSSGPPDWISTAPIRRHHRRPIVPDGLVRATIVRSEDAAEGWQMCERASATPVEYWPC</sequence>
<feature type="compositionally biased region" description="Basic and acidic residues" evidence="1">
    <location>
        <begin position="1"/>
        <end position="11"/>
    </location>
</feature>
<keyword evidence="2" id="KW-1185">Reference proteome</keyword>